<dbReference type="GO" id="GO:0003677">
    <property type="term" value="F:DNA binding"/>
    <property type="evidence" value="ECO:0007669"/>
    <property type="project" value="InterPro"/>
</dbReference>
<keyword evidence="5" id="KW-1185">Reference proteome</keyword>
<dbReference type="InterPro" id="IPR013762">
    <property type="entry name" value="Integrase-like_cat_sf"/>
</dbReference>
<feature type="region of interest" description="Disordered" evidence="2">
    <location>
        <begin position="1"/>
        <end position="28"/>
    </location>
</feature>
<dbReference type="GO" id="GO:0015074">
    <property type="term" value="P:DNA integration"/>
    <property type="evidence" value="ECO:0007669"/>
    <property type="project" value="InterPro"/>
</dbReference>
<organism evidence="4 5">
    <name type="scientific">Thiolapillus brandeum</name>
    <dbReference type="NCBI Taxonomy" id="1076588"/>
    <lineage>
        <taxon>Bacteria</taxon>
        <taxon>Pseudomonadati</taxon>
        <taxon>Pseudomonadota</taxon>
        <taxon>Gammaproteobacteria</taxon>
        <taxon>Chromatiales</taxon>
        <taxon>Sedimenticolaceae</taxon>
        <taxon>Thiolapillus</taxon>
    </lineage>
</organism>
<keyword evidence="1" id="KW-0233">DNA recombination</keyword>
<evidence type="ECO:0000259" key="3">
    <source>
        <dbReference type="Pfam" id="PF00589"/>
    </source>
</evidence>
<feature type="compositionally biased region" description="Polar residues" evidence="2">
    <location>
        <begin position="1"/>
        <end position="10"/>
    </location>
</feature>
<dbReference type="InterPro" id="IPR002104">
    <property type="entry name" value="Integrase_catalytic"/>
</dbReference>
<dbReference type="Gene3D" id="1.10.443.10">
    <property type="entry name" value="Intergrase catalytic core"/>
    <property type="match status" value="1"/>
</dbReference>
<evidence type="ECO:0000313" key="4">
    <source>
        <dbReference type="EMBL" id="BAO44691.1"/>
    </source>
</evidence>
<sequence>MNAAASSIVGSQRGKHPSRVFTCPHGNTKNGLKKLDPLKKSINPAWLGARKRAADTYGREMQDTAPWGFRNLRVHDFRHTFGRRLRAAGVNKETLSALLGHKTGDITTHYSQAEIQELIDAVARLAENNSRKTHALTLLRAVSG</sequence>
<evidence type="ECO:0000256" key="2">
    <source>
        <dbReference type="SAM" id="MobiDB-lite"/>
    </source>
</evidence>
<dbReference type="AlphaFoldDB" id="A0A7U6JHU9"/>
<accession>A0A7U6JHU9</accession>
<dbReference type="EMBL" id="AP012273">
    <property type="protein sequence ID" value="BAO44691.1"/>
    <property type="molecule type" value="Genomic_DNA"/>
</dbReference>
<name>A0A7U6JHU9_9GAMM</name>
<gene>
    <name evidence="4" type="ORF">TBH_C1775</name>
</gene>
<proteinExistence type="predicted"/>
<dbReference type="OrthoDB" id="662444at2"/>
<dbReference type="InterPro" id="IPR011010">
    <property type="entry name" value="DNA_brk_join_enz"/>
</dbReference>
<evidence type="ECO:0000313" key="5">
    <source>
        <dbReference type="Proteomes" id="UP000031631"/>
    </source>
</evidence>
<protein>
    <recommendedName>
        <fullName evidence="3">Tyr recombinase domain-containing protein</fullName>
    </recommendedName>
</protein>
<dbReference type="KEGG" id="tbn:TBH_C1775"/>
<feature type="domain" description="Tyr recombinase" evidence="3">
    <location>
        <begin position="59"/>
        <end position="114"/>
    </location>
</feature>
<dbReference type="Proteomes" id="UP000031631">
    <property type="component" value="Chromosome"/>
</dbReference>
<reference evidence="4 5" key="1">
    <citation type="journal article" date="2014" name="PLoS ONE">
        <title>Physiological and genomic features of a novel sulfur-oxidizing gammaproteobacterium belonging to a previously uncultivated symbiotic lineage isolated from a hydrothermal vent.</title>
        <authorList>
            <person name="Nunoura T."/>
            <person name="Takaki Y."/>
            <person name="Kazama H."/>
            <person name="Kakuta J."/>
            <person name="Shimamura S."/>
            <person name="Makita H."/>
            <person name="Hirai M."/>
            <person name="Miyazaki M."/>
            <person name="Takai K."/>
        </authorList>
    </citation>
    <scope>NUCLEOTIDE SEQUENCE [LARGE SCALE GENOMIC DNA]</scope>
    <source>
        <strain evidence="4 5">Hiromi1</strain>
    </source>
</reference>
<dbReference type="Pfam" id="PF00589">
    <property type="entry name" value="Phage_integrase"/>
    <property type="match status" value="1"/>
</dbReference>
<dbReference type="GO" id="GO:0006310">
    <property type="term" value="P:DNA recombination"/>
    <property type="evidence" value="ECO:0007669"/>
    <property type="project" value="UniProtKB-KW"/>
</dbReference>
<evidence type="ECO:0000256" key="1">
    <source>
        <dbReference type="ARBA" id="ARBA00023172"/>
    </source>
</evidence>
<dbReference type="SUPFAM" id="SSF56349">
    <property type="entry name" value="DNA breaking-rejoining enzymes"/>
    <property type="match status" value="1"/>
</dbReference>